<dbReference type="CDD" id="cd02440">
    <property type="entry name" value="AdoMet_MTases"/>
    <property type="match status" value="1"/>
</dbReference>
<name>A0A9X2N4K2_9PSEU</name>
<evidence type="ECO:0000259" key="1">
    <source>
        <dbReference type="Pfam" id="PF13649"/>
    </source>
</evidence>
<dbReference type="Proteomes" id="UP001144096">
    <property type="component" value="Unassembled WGS sequence"/>
</dbReference>
<dbReference type="InterPro" id="IPR029063">
    <property type="entry name" value="SAM-dependent_MTases_sf"/>
</dbReference>
<evidence type="ECO:0000313" key="3">
    <source>
        <dbReference type="Proteomes" id="UP001144096"/>
    </source>
</evidence>
<dbReference type="SUPFAM" id="SSF53335">
    <property type="entry name" value="S-adenosyl-L-methionine-dependent methyltransferases"/>
    <property type="match status" value="1"/>
</dbReference>
<feature type="domain" description="Methyltransferase" evidence="1">
    <location>
        <begin position="44"/>
        <end position="116"/>
    </location>
</feature>
<evidence type="ECO:0000313" key="2">
    <source>
        <dbReference type="EMBL" id="MCR6482221.1"/>
    </source>
</evidence>
<dbReference type="EMBL" id="JAMXQV010000002">
    <property type="protein sequence ID" value="MCR6482221.1"/>
    <property type="molecule type" value="Genomic_DNA"/>
</dbReference>
<dbReference type="AlphaFoldDB" id="A0A9X2N4K2"/>
<dbReference type="GO" id="GO:0032259">
    <property type="term" value="P:methylation"/>
    <property type="evidence" value="ECO:0007669"/>
    <property type="project" value="UniProtKB-KW"/>
</dbReference>
<sequence>MDLVTHYSTGPAEEARLARTPHGRLEFLRTRELLRRFLPERARILDVGGGTGVHAAWLATDGHRVHLVDVVPAHVAEAAALPGVTAEAGDARDLAAGDASQDVVLLLGPLYHLVEPAAGSSRPRASAATCPCWRPAPRAP</sequence>
<dbReference type="InterPro" id="IPR041698">
    <property type="entry name" value="Methyltransf_25"/>
</dbReference>
<keyword evidence="3" id="KW-1185">Reference proteome</keyword>
<reference evidence="2" key="1">
    <citation type="submission" date="2022-06" db="EMBL/GenBank/DDBJ databases">
        <title>Amycolatopsis iheyaensis sp. nov., a new species of the genus Amycolatopsis isolated from soil in Iheya island, Japan.</title>
        <authorList>
            <person name="Ngamcharungchit C."/>
            <person name="Kanto H."/>
            <person name="Take A."/>
            <person name="Intra B."/>
            <person name="Matsumoto A."/>
            <person name="Panbangred W."/>
            <person name="Inahashi Y."/>
        </authorList>
    </citation>
    <scope>NUCLEOTIDE SEQUENCE</scope>
    <source>
        <strain evidence="2">OK19-0408</strain>
    </source>
</reference>
<comment type="caution">
    <text evidence="2">The sequence shown here is derived from an EMBL/GenBank/DDBJ whole genome shotgun (WGS) entry which is preliminary data.</text>
</comment>
<organism evidence="2 3">
    <name type="scientific">Amycolatopsis iheyensis</name>
    <dbReference type="NCBI Taxonomy" id="2945988"/>
    <lineage>
        <taxon>Bacteria</taxon>
        <taxon>Bacillati</taxon>
        <taxon>Actinomycetota</taxon>
        <taxon>Actinomycetes</taxon>
        <taxon>Pseudonocardiales</taxon>
        <taxon>Pseudonocardiaceae</taxon>
        <taxon>Amycolatopsis</taxon>
    </lineage>
</organism>
<dbReference type="Gene3D" id="3.40.50.150">
    <property type="entry name" value="Vaccinia Virus protein VP39"/>
    <property type="match status" value="1"/>
</dbReference>
<dbReference type="RefSeq" id="WP_257918852.1">
    <property type="nucleotide sequence ID" value="NZ_JAMXQV010000002.1"/>
</dbReference>
<gene>
    <name evidence="2" type="ORF">M8542_05310</name>
</gene>
<proteinExistence type="predicted"/>
<dbReference type="Pfam" id="PF13649">
    <property type="entry name" value="Methyltransf_25"/>
    <property type="match status" value="1"/>
</dbReference>
<keyword evidence="2" id="KW-0808">Transferase</keyword>
<dbReference type="GO" id="GO:0008168">
    <property type="term" value="F:methyltransferase activity"/>
    <property type="evidence" value="ECO:0007669"/>
    <property type="project" value="UniProtKB-KW"/>
</dbReference>
<accession>A0A9X2N4K2</accession>
<protein>
    <submittedName>
        <fullName evidence="2">Class I SAM-dependent methyltransferase</fullName>
    </submittedName>
</protein>
<keyword evidence="2" id="KW-0489">Methyltransferase</keyword>